<feature type="compositionally biased region" description="Polar residues" evidence="1">
    <location>
        <begin position="146"/>
        <end position="157"/>
    </location>
</feature>
<evidence type="ECO:0000256" key="1">
    <source>
        <dbReference type="SAM" id="MobiDB-lite"/>
    </source>
</evidence>
<feature type="region of interest" description="Disordered" evidence="1">
    <location>
        <begin position="60"/>
        <end position="80"/>
    </location>
</feature>
<gene>
    <name evidence="2" type="ORF">CSSPJE1EN2_LOCUS9367</name>
</gene>
<dbReference type="EMBL" id="OZ023717">
    <property type="protein sequence ID" value="CAK9866372.1"/>
    <property type="molecule type" value="Genomic_DNA"/>
</dbReference>
<protein>
    <submittedName>
        <fullName evidence="2">Uncharacterized protein</fullName>
    </submittedName>
</protein>
<proteinExistence type="predicted"/>
<accession>A0ABP1AVG0</accession>
<feature type="region of interest" description="Disordered" evidence="1">
    <location>
        <begin position="138"/>
        <end position="157"/>
    </location>
</feature>
<evidence type="ECO:0000313" key="2">
    <source>
        <dbReference type="EMBL" id="CAK9866372.1"/>
    </source>
</evidence>
<reference evidence="2" key="1">
    <citation type="submission" date="2024-03" db="EMBL/GenBank/DDBJ databases">
        <authorList>
            <consortium name="ELIXIR-Norway"/>
            <consortium name="Elixir Norway"/>
        </authorList>
    </citation>
    <scope>NUCLEOTIDE SEQUENCE</scope>
</reference>
<sequence>MTTTFSREFWVHRKLFNSCMSAVLKLQAPLGSSYATTGSLWPTPRTPSFPSASQFVSSANAPPASNFQSMPTSGLSRPTATPMPTLSTAVQAQNSSVVPGFQASADLFGGGFKATGLSSSSLKPDAGGDLFSAAPPARPPGALPAKSTSALQGFGDSSSSVDPAAPWALVPTTLAPAASLGKSSTVSQLCHLCQCLRIWDLG</sequence>
<organism evidence="2 3">
    <name type="scientific">Sphagnum jensenii</name>
    <dbReference type="NCBI Taxonomy" id="128206"/>
    <lineage>
        <taxon>Eukaryota</taxon>
        <taxon>Viridiplantae</taxon>
        <taxon>Streptophyta</taxon>
        <taxon>Embryophyta</taxon>
        <taxon>Bryophyta</taxon>
        <taxon>Sphagnophytina</taxon>
        <taxon>Sphagnopsida</taxon>
        <taxon>Sphagnales</taxon>
        <taxon>Sphagnaceae</taxon>
        <taxon>Sphagnum</taxon>
    </lineage>
</organism>
<keyword evidence="3" id="KW-1185">Reference proteome</keyword>
<dbReference type="Proteomes" id="UP001497522">
    <property type="component" value="Chromosome 16"/>
</dbReference>
<name>A0ABP1AVG0_9BRYO</name>
<evidence type="ECO:0000313" key="3">
    <source>
        <dbReference type="Proteomes" id="UP001497522"/>
    </source>
</evidence>